<protein>
    <submittedName>
        <fullName evidence="2">Uncharacterized protein</fullName>
    </submittedName>
</protein>
<proteinExistence type="predicted"/>
<reference evidence="2 3" key="1">
    <citation type="submission" date="2018-08" db="EMBL/GenBank/DDBJ databases">
        <title>Recombination of ecologically and evolutionarily significant loci maintains genetic cohesion in the Pseudomonas syringae species complex.</title>
        <authorList>
            <person name="Dillon M."/>
            <person name="Thakur S."/>
            <person name="Almeida R.N.D."/>
            <person name="Weir B.S."/>
            <person name="Guttman D.S."/>
        </authorList>
    </citation>
    <scope>NUCLEOTIDE SEQUENCE [LARGE SCALE GENOMIC DNA]</scope>
    <source>
        <strain evidence="2 3">1089_5</strain>
    </source>
</reference>
<organism evidence="2 3">
    <name type="scientific">Pseudomonas syringae pv. apii</name>
    <dbReference type="NCBI Taxonomy" id="81036"/>
    <lineage>
        <taxon>Bacteria</taxon>
        <taxon>Pseudomonadati</taxon>
        <taxon>Pseudomonadota</taxon>
        <taxon>Gammaproteobacteria</taxon>
        <taxon>Pseudomonadales</taxon>
        <taxon>Pseudomonadaceae</taxon>
        <taxon>Pseudomonas</taxon>
    </lineage>
</organism>
<comment type="caution">
    <text evidence="2">The sequence shown here is derived from an EMBL/GenBank/DDBJ whole genome shotgun (WGS) entry which is preliminary data.</text>
</comment>
<accession>A0A3M3RJX6</accession>
<name>A0A3M3RJX6_9PSED</name>
<gene>
    <name evidence="2" type="ORF">ALQ49_05422</name>
</gene>
<dbReference type="EMBL" id="RBPL01000064">
    <property type="protein sequence ID" value="RMN96756.1"/>
    <property type="molecule type" value="Genomic_DNA"/>
</dbReference>
<sequence length="131" mass="14849">MWGRGGRRFACSRGQSSSRRPISVGCQPSWRRTAHRAAYSAPTKRRPLSGHHMTPNAELYNPSTEYADKLISRIGQTPSWIAKRIGVTDKRIRYILDGERTVKGETTPIQMTYTEQFALECLVAEAIALRR</sequence>
<dbReference type="Proteomes" id="UP000278062">
    <property type="component" value="Unassembled WGS sequence"/>
</dbReference>
<evidence type="ECO:0000256" key="1">
    <source>
        <dbReference type="SAM" id="MobiDB-lite"/>
    </source>
</evidence>
<evidence type="ECO:0000313" key="3">
    <source>
        <dbReference type="Proteomes" id="UP000278062"/>
    </source>
</evidence>
<feature type="region of interest" description="Disordered" evidence="1">
    <location>
        <begin position="1"/>
        <end position="59"/>
    </location>
</feature>
<dbReference type="AlphaFoldDB" id="A0A3M3RJX6"/>
<evidence type="ECO:0000313" key="2">
    <source>
        <dbReference type="EMBL" id="RMN96756.1"/>
    </source>
</evidence>